<dbReference type="EMBL" id="JAESWC010000002">
    <property type="protein sequence ID" value="MBL4936047.1"/>
    <property type="molecule type" value="Genomic_DNA"/>
</dbReference>
<evidence type="ECO:0000256" key="1">
    <source>
        <dbReference type="ARBA" id="ARBA00008520"/>
    </source>
</evidence>
<dbReference type="Pfam" id="PF13416">
    <property type="entry name" value="SBP_bac_8"/>
    <property type="match status" value="1"/>
</dbReference>
<dbReference type="PANTHER" id="PTHR30061:SF50">
    <property type="entry name" value="MALTOSE_MALTODEXTRIN-BINDING PERIPLASMIC PROTEIN"/>
    <property type="match status" value="1"/>
</dbReference>
<keyword evidence="5" id="KW-0472">Membrane</keyword>
<dbReference type="CDD" id="cd13586">
    <property type="entry name" value="PBP2_Maltose_binding_like"/>
    <property type="match status" value="1"/>
</dbReference>
<dbReference type="PROSITE" id="PS51257">
    <property type="entry name" value="PROKAR_LIPOPROTEIN"/>
    <property type="match status" value="1"/>
</dbReference>
<dbReference type="InterPro" id="IPR006059">
    <property type="entry name" value="SBP"/>
</dbReference>
<keyword evidence="5" id="KW-1003">Cell membrane</keyword>
<comment type="caution">
    <text evidence="6">The sequence shown here is derived from an EMBL/GenBank/DDBJ whole genome shotgun (WGS) entry which is preliminary data.</text>
</comment>
<comment type="similarity">
    <text evidence="1 5">Belongs to the bacterial solute-binding protein 1 family.</text>
</comment>
<keyword evidence="3 5" id="KW-0762">Sugar transport</keyword>
<keyword evidence="4 5" id="KW-0732">Signal</keyword>
<dbReference type="PANTHER" id="PTHR30061">
    <property type="entry name" value="MALTOSE-BINDING PERIPLASMIC PROTEIN"/>
    <property type="match status" value="1"/>
</dbReference>
<name>A0ABS1T9N1_9CLOT</name>
<comment type="subcellular location">
    <subcellularLocation>
        <location evidence="5">Cell membrane</location>
        <topology evidence="5">Lipid-anchor</topology>
    </subcellularLocation>
</comment>
<dbReference type="Gene3D" id="3.40.190.10">
    <property type="entry name" value="Periplasmic binding protein-like II"/>
    <property type="match status" value="2"/>
</dbReference>
<gene>
    <name evidence="6" type="ORF">JK636_09760</name>
</gene>
<evidence type="ECO:0000313" key="7">
    <source>
        <dbReference type="Proteomes" id="UP000632377"/>
    </source>
</evidence>
<proteinExistence type="inferred from homology"/>
<protein>
    <recommendedName>
        <fullName evidence="5">Maltodextrin-binding protein</fullName>
    </recommendedName>
</protein>
<dbReference type="InterPro" id="IPR006060">
    <property type="entry name" value="Maltose/Cyclodextrin-bd"/>
</dbReference>
<dbReference type="PRINTS" id="PR00181">
    <property type="entry name" value="MALTOSEBP"/>
</dbReference>
<sequence length="404" mass="43014">MKRSRILVSALAAMVVATALVGCGKKETPQNASETKGGKKIVVWSHLTDDEVAAVKPIAEEWAKSTGNTVDVLADKGDFNAFAQAANSSKAADIMFGLAHDNLGAFVKAGVVAEVPSGIVDSSKYNQNIVNAVTVGGKTYAVPLSQETLALFYNPDKVTTAPTTLDDLIAQGKKVGFKYEAKNLYHSYAFLSGFGGYIYKDNGGNIDPKDIGLGNEGAIKGYDVLATFGKDLGMKSSVDSGIAGGEFKAGKIGMYISGPWDVEGFKKENVKFKVAPLPSINGKPATPFLGVQAAFVNAKSKNQTEAWDLMKYLVAHSEQALYDKGHRIPALKDSKLLSDLSKGDLAAFIEQAKTAYPMPNIPEMGAAWKVNDSLVQLVDGKMDSKAFATKVVKDINDQLSQQAK</sequence>
<reference evidence="6 7" key="1">
    <citation type="submission" date="2021-01" db="EMBL/GenBank/DDBJ databases">
        <title>Genome public.</title>
        <authorList>
            <person name="Liu C."/>
            <person name="Sun Q."/>
        </authorList>
    </citation>
    <scope>NUCLEOTIDE SEQUENCE [LARGE SCALE GENOMIC DNA]</scope>
    <source>
        <strain evidence="6 7">YIM B02515</strain>
    </source>
</reference>
<organism evidence="6 7">
    <name type="scientific">Clostridium rhizosphaerae</name>
    <dbReference type="NCBI Taxonomy" id="2803861"/>
    <lineage>
        <taxon>Bacteria</taxon>
        <taxon>Bacillati</taxon>
        <taxon>Bacillota</taxon>
        <taxon>Clostridia</taxon>
        <taxon>Eubacteriales</taxon>
        <taxon>Clostridiaceae</taxon>
        <taxon>Clostridium</taxon>
    </lineage>
</organism>
<dbReference type="RefSeq" id="WP_202748626.1">
    <property type="nucleotide sequence ID" value="NZ_JAESWC010000002.1"/>
</dbReference>
<evidence type="ECO:0000256" key="3">
    <source>
        <dbReference type="ARBA" id="ARBA00022597"/>
    </source>
</evidence>
<evidence type="ECO:0000256" key="5">
    <source>
        <dbReference type="RuleBase" id="RU365005"/>
    </source>
</evidence>
<feature type="signal peptide" evidence="5">
    <location>
        <begin position="1"/>
        <end position="19"/>
    </location>
</feature>
<dbReference type="Proteomes" id="UP000632377">
    <property type="component" value="Unassembled WGS sequence"/>
</dbReference>
<feature type="chain" id="PRO_5044950268" description="Maltodextrin-binding protein" evidence="5">
    <location>
        <begin position="20"/>
        <end position="404"/>
    </location>
</feature>
<evidence type="ECO:0000313" key="6">
    <source>
        <dbReference type="EMBL" id="MBL4936047.1"/>
    </source>
</evidence>
<evidence type="ECO:0000256" key="4">
    <source>
        <dbReference type="ARBA" id="ARBA00022729"/>
    </source>
</evidence>
<keyword evidence="5" id="KW-0449">Lipoprotein</keyword>
<accession>A0ABS1T9N1</accession>
<keyword evidence="2 5" id="KW-0813">Transport</keyword>
<evidence type="ECO:0000256" key="2">
    <source>
        <dbReference type="ARBA" id="ARBA00022448"/>
    </source>
</evidence>
<dbReference type="SUPFAM" id="SSF53850">
    <property type="entry name" value="Periplasmic binding protein-like II"/>
    <property type="match status" value="1"/>
</dbReference>
<keyword evidence="7" id="KW-1185">Reference proteome</keyword>